<dbReference type="InterPro" id="IPR001059">
    <property type="entry name" value="Transl_elong_P/YeiP_cen"/>
</dbReference>
<organism evidence="3">
    <name type="scientific">Ananas comosus var. bracteatus</name>
    <name type="common">red pineapple</name>
    <dbReference type="NCBI Taxonomy" id="296719"/>
    <lineage>
        <taxon>Eukaryota</taxon>
        <taxon>Viridiplantae</taxon>
        <taxon>Streptophyta</taxon>
        <taxon>Embryophyta</taxon>
        <taxon>Tracheophyta</taxon>
        <taxon>Spermatophyta</taxon>
        <taxon>Magnoliopsida</taxon>
        <taxon>Liliopsida</taxon>
        <taxon>Poales</taxon>
        <taxon>Bromeliaceae</taxon>
        <taxon>Bromelioideae</taxon>
        <taxon>Ananas</taxon>
    </lineage>
</organism>
<dbReference type="GO" id="GO:0005737">
    <property type="term" value="C:cytoplasm"/>
    <property type="evidence" value="ECO:0007669"/>
    <property type="project" value="TreeGrafter"/>
</dbReference>
<gene>
    <name evidence="3" type="ORF">CB5_LOCUS1682</name>
</gene>
<dbReference type="InterPro" id="IPR020599">
    <property type="entry name" value="Transl_elong_fac_P/YeiP"/>
</dbReference>
<dbReference type="AlphaFoldDB" id="A0A6V7NIQ1"/>
<dbReference type="EMBL" id="LR862139">
    <property type="protein sequence ID" value="CAD1818471.1"/>
    <property type="molecule type" value="Genomic_DNA"/>
</dbReference>
<dbReference type="SMART" id="SM01185">
    <property type="entry name" value="EFP"/>
    <property type="match status" value="1"/>
</dbReference>
<dbReference type="Pfam" id="PF01132">
    <property type="entry name" value="EFP"/>
    <property type="match status" value="1"/>
</dbReference>
<reference evidence="3" key="1">
    <citation type="submission" date="2020-07" db="EMBL/GenBank/DDBJ databases">
        <authorList>
            <person name="Lin J."/>
        </authorList>
    </citation>
    <scope>NUCLEOTIDE SEQUENCE</scope>
</reference>
<dbReference type="InterPro" id="IPR012340">
    <property type="entry name" value="NA-bd_OB-fold"/>
</dbReference>
<dbReference type="PANTHER" id="PTHR30053:SF14">
    <property type="entry name" value="TRANSLATION ELONGATION FACTOR KOW-LIKE DOMAIN-CONTAINING PROTEIN"/>
    <property type="match status" value="1"/>
</dbReference>
<dbReference type="CDD" id="cd04470">
    <property type="entry name" value="S1_EF-P_repeat_1"/>
    <property type="match status" value="1"/>
</dbReference>
<dbReference type="SUPFAM" id="SSF50249">
    <property type="entry name" value="Nucleic acid-binding proteins"/>
    <property type="match status" value="1"/>
</dbReference>
<feature type="compositionally biased region" description="Gly residues" evidence="1">
    <location>
        <begin position="43"/>
        <end position="52"/>
    </location>
</feature>
<feature type="region of interest" description="Disordered" evidence="1">
    <location>
        <begin position="39"/>
        <end position="68"/>
    </location>
</feature>
<dbReference type="PANTHER" id="PTHR30053">
    <property type="entry name" value="ELONGATION FACTOR P"/>
    <property type="match status" value="1"/>
</dbReference>
<proteinExistence type="predicted"/>
<protein>
    <recommendedName>
        <fullName evidence="2">Translation elongation factor P/YeiP central domain-containing protein</fullName>
    </recommendedName>
</protein>
<dbReference type="FunFam" id="2.40.50.140:FF:000009">
    <property type="entry name" value="Elongation factor P"/>
    <property type="match status" value="1"/>
</dbReference>
<evidence type="ECO:0000259" key="2">
    <source>
        <dbReference type="SMART" id="SM01185"/>
    </source>
</evidence>
<dbReference type="Gene3D" id="2.40.50.140">
    <property type="entry name" value="Nucleic acid-binding proteins"/>
    <property type="match status" value="1"/>
</dbReference>
<name>A0A6V7NIQ1_ANACO</name>
<feature type="domain" description="Translation elongation factor P/YeiP central" evidence="2">
    <location>
        <begin position="115"/>
        <end position="169"/>
    </location>
</feature>
<evidence type="ECO:0000313" key="3">
    <source>
        <dbReference type="EMBL" id="CAD1818471.1"/>
    </source>
</evidence>
<evidence type="ECO:0000256" key="1">
    <source>
        <dbReference type="SAM" id="MobiDB-lite"/>
    </source>
</evidence>
<dbReference type="GO" id="GO:0003746">
    <property type="term" value="F:translation elongation factor activity"/>
    <property type="evidence" value="ECO:0007669"/>
    <property type="project" value="InterPro"/>
</dbReference>
<sequence length="196" mass="21252">MVVRCGAGGRVGPHSLMSSFGFSAVVASWCTVAPEIARERSSGLGGDGGNGPGQRRHRHNGLGDLTGGPKRRGLGIRVELRDVDTGNKTTERFRTDEAIETELTLSHVTRGFVEEKSFTFLYHEGDSVMLMEPTTFEQLEVPKEMFGKAAAYLKDDMSVTVQYYDGRPMSASVPQRVTCTVVEAQPNTKGLTAAPQ</sequence>
<accession>A0A6V7NIQ1</accession>